<evidence type="ECO:0000313" key="2">
    <source>
        <dbReference type="Proteomes" id="UP001448498"/>
    </source>
</evidence>
<evidence type="ECO:0000313" key="1">
    <source>
        <dbReference type="EMBL" id="XAE49571.1"/>
    </source>
</evidence>
<dbReference type="Proteomes" id="UP001448498">
    <property type="component" value="Chromosome 1"/>
</dbReference>
<evidence type="ECO:0008006" key="3">
    <source>
        <dbReference type="Google" id="ProtNLM"/>
    </source>
</evidence>
<organism evidence="1 2">
    <name type="scientific">Burkholderia arboris</name>
    <dbReference type="NCBI Taxonomy" id="488730"/>
    <lineage>
        <taxon>Bacteria</taxon>
        <taxon>Pseudomonadati</taxon>
        <taxon>Pseudomonadota</taxon>
        <taxon>Betaproteobacteria</taxon>
        <taxon>Burkholderiales</taxon>
        <taxon>Burkholderiaceae</taxon>
        <taxon>Burkholderia</taxon>
        <taxon>Burkholderia cepacia complex</taxon>
    </lineage>
</organism>
<reference evidence="1 2" key="1">
    <citation type="submission" date="2022-10" db="EMBL/GenBank/DDBJ databases">
        <title>Genomic of Burkholderia cepacia PN-1.</title>
        <authorList>
            <person name="Yang Y."/>
            <person name="Guan H."/>
            <person name="Huang J."/>
        </authorList>
    </citation>
    <scope>NUCLEOTIDE SEQUENCE [LARGE SCALE GENOMIC DNA]</scope>
    <source>
        <strain evidence="1 2">PN-1</strain>
    </source>
</reference>
<name>A0ABZ3DLY6_9BURK</name>
<sequence>MDAQSSVAANQAGRIIWRPQPGPQTLLLSCPVEDVLFGGARGGGKSDALLGDWAAHAGRSNGYASGLIVRRTTPQLEEIIQRSKAIYPGLGASWLAGIRTWIMPCGSRLKMRFLERDEDADNYQGHQYTWIGVDESGTWSSPDPIDKLRATLRSPYGVPCVMRSTANPGGPGHQWLKERYVMPAPPMTPFFDKERNCWRVFIPSRVTDNQMLLDADPNYVERLKSSGPPWLVKAWLDGDWDASAGDSFFPEYSLLIEGAAPEYPSRCDQVFAVVDTALKDGLQHDGTAVTYFARNKITGTPLTILDWDVLQIEGALLDAWLPSVAVRLEQLAAATQAREGSIGMWIEDKASGIVLLQQAARRGIAAYPIDGRLVALGKEGRALNVSGHVFGGKVKMSRHAYDKVVTYKAQTRNHFLSQICGFRLGTKTPHHMDLLDTFTYGVAISLGDSEGY</sequence>
<dbReference type="RefSeq" id="WP_342704261.1">
    <property type="nucleotide sequence ID" value="NZ_CP109821.1"/>
</dbReference>
<accession>A0ABZ3DLY6</accession>
<dbReference type="EMBL" id="CP109821">
    <property type="protein sequence ID" value="XAE49571.1"/>
    <property type="molecule type" value="Genomic_DNA"/>
</dbReference>
<keyword evidence="2" id="KW-1185">Reference proteome</keyword>
<dbReference type="Gene3D" id="3.40.50.300">
    <property type="entry name" value="P-loop containing nucleotide triphosphate hydrolases"/>
    <property type="match status" value="1"/>
</dbReference>
<dbReference type="InterPro" id="IPR027417">
    <property type="entry name" value="P-loop_NTPase"/>
</dbReference>
<gene>
    <name evidence="1" type="ORF">OHZ10_08085</name>
</gene>
<proteinExistence type="predicted"/>
<protein>
    <recommendedName>
        <fullName evidence="3">Phage terminase large subunit</fullName>
    </recommendedName>
</protein>